<dbReference type="OrthoDB" id="9794346at2"/>
<gene>
    <name evidence="11" type="ORF">SAMN05444339_1011040</name>
</gene>
<keyword evidence="5 9" id="KW-0812">Transmembrane</keyword>
<keyword evidence="6 9" id="KW-1133">Transmembrane helix</keyword>
<evidence type="ECO:0000256" key="9">
    <source>
        <dbReference type="RuleBase" id="RU369079"/>
    </source>
</evidence>
<dbReference type="PANTHER" id="PTHR35011">
    <property type="entry name" value="2,3-DIKETO-L-GULONATE TRAP TRANSPORTER SMALL PERMEASE PROTEIN YIAM"/>
    <property type="match status" value="1"/>
</dbReference>
<dbReference type="InterPro" id="IPR007387">
    <property type="entry name" value="TRAP_DctQ"/>
</dbReference>
<comment type="function">
    <text evidence="9">Part of the tripartite ATP-independent periplasmic (TRAP) transport system.</text>
</comment>
<evidence type="ECO:0000313" key="11">
    <source>
        <dbReference type="EMBL" id="SHE66855.1"/>
    </source>
</evidence>
<dbReference type="AlphaFoldDB" id="A0A1M4VD56"/>
<comment type="subunit">
    <text evidence="9">The complex comprises the extracytoplasmic solute receptor protein and the two transmembrane proteins.</text>
</comment>
<keyword evidence="2 9" id="KW-0813">Transport</keyword>
<comment type="similarity">
    <text evidence="8 9">Belongs to the TRAP transporter small permease family.</text>
</comment>
<evidence type="ECO:0000256" key="5">
    <source>
        <dbReference type="ARBA" id="ARBA00022692"/>
    </source>
</evidence>
<dbReference type="STRING" id="366533.SAMN05444339_1011040"/>
<dbReference type="EMBL" id="FQUE01000001">
    <property type="protein sequence ID" value="SHE66855.1"/>
    <property type="molecule type" value="Genomic_DNA"/>
</dbReference>
<accession>A0A1M4VD56</accession>
<dbReference type="InterPro" id="IPR055348">
    <property type="entry name" value="DctQ"/>
</dbReference>
<dbReference type="GO" id="GO:0005886">
    <property type="term" value="C:plasma membrane"/>
    <property type="evidence" value="ECO:0007669"/>
    <property type="project" value="UniProtKB-SubCell"/>
</dbReference>
<protein>
    <recommendedName>
        <fullName evidence="9">TRAP transporter small permease protein</fullName>
    </recommendedName>
</protein>
<evidence type="ECO:0000259" key="10">
    <source>
        <dbReference type="Pfam" id="PF04290"/>
    </source>
</evidence>
<keyword evidence="4 9" id="KW-0997">Cell inner membrane</keyword>
<name>A0A1M4VD56_LOKAT</name>
<sequence>MTVLLKIAAVIDRVNGLIGRCLAWLVVAAIVVSAGNAILRKTLNMSSNAWLEAQWYLFGAVFMLCAAWTLRDDEHVRVDVVSSMLSPRSRVVVDLVCHILFLVPFAVVMVYLSWPFFVTSFLSGEQSGDAGGLIRWPAKFFILAGFVLLLVQAVSEIIKCCGKLSGAIPLPPDTPPDNPVVEEAGIATEGRGAGA</sequence>
<evidence type="ECO:0000256" key="6">
    <source>
        <dbReference type="ARBA" id="ARBA00022989"/>
    </source>
</evidence>
<evidence type="ECO:0000256" key="1">
    <source>
        <dbReference type="ARBA" id="ARBA00004429"/>
    </source>
</evidence>
<feature type="transmembrane region" description="Helical" evidence="9">
    <location>
        <begin position="53"/>
        <end position="70"/>
    </location>
</feature>
<evidence type="ECO:0000256" key="3">
    <source>
        <dbReference type="ARBA" id="ARBA00022475"/>
    </source>
</evidence>
<feature type="transmembrane region" description="Helical" evidence="9">
    <location>
        <begin position="21"/>
        <end position="38"/>
    </location>
</feature>
<evidence type="ECO:0000256" key="4">
    <source>
        <dbReference type="ARBA" id="ARBA00022519"/>
    </source>
</evidence>
<evidence type="ECO:0000256" key="7">
    <source>
        <dbReference type="ARBA" id="ARBA00023136"/>
    </source>
</evidence>
<evidence type="ECO:0000256" key="2">
    <source>
        <dbReference type="ARBA" id="ARBA00022448"/>
    </source>
</evidence>
<dbReference type="Proteomes" id="UP000183987">
    <property type="component" value="Unassembled WGS sequence"/>
</dbReference>
<dbReference type="GO" id="GO:0022857">
    <property type="term" value="F:transmembrane transporter activity"/>
    <property type="evidence" value="ECO:0007669"/>
    <property type="project" value="UniProtKB-UniRule"/>
</dbReference>
<feature type="transmembrane region" description="Helical" evidence="9">
    <location>
        <begin position="134"/>
        <end position="154"/>
    </location>
</feature>
<reference evidence="12" key="1">
    <citation type="submission" date="2016-11" db="EMBL/GenBank/DDBJ databases">
        <authorList>
            <person name="Varghese N."/>
            <person name="Submissions S."/>
        </authorList>
    </citation>
    <scope>NUCLEOTIDE SEQUENCE [LARGE SCALE GENOMIC DNA]</scope>
    <source>
        <strain evidence="12">DSM 29326</strain>
    </source>
</reference>
<comment type="subcellular location">
    <subcellularLocation>
        <location evidence="1 9">Cell inner membrane</location>
        <topology evidence="1 9">Multi-pass membrane protein</topology>
    </subcellularLocation>
</comment>
<dbReference type="RefSeq" id="WP_072856165.1">
    <property type="nucleotide sequence ID" value="NZ_FQUE01000001.1"/>
</dbReference>
<keyword evidence="3" id="KW-1003">Cell membrane</keyword>
<feature type="domain" description="Tripartite ATP-independent periplasmic transporters DctQ component" evidence="10">
    <location>
        <begin position="31"/>
        <end position="159"/>
    </location>
</feature>
<proteinExistence type="inferred from homology"/>
<feature type="transmembrane region" description="Helical" evidence="9">
    <location>
        <begin position="91"/>
        <end position="114"/>
    </location>
</feature>
<evidence type="ECO:0000313" key="12">
    <source>
        <dbReference type="Proteomes" id="UP000183987"/>
    </source>
</evidence>
<evidence type="ECO:0000256" key="8">
    <source>
        <dbReference type="ARBA" id="ARBA00038436"/>
    </source>
</evidence>
<dbReference type="Pfam" id="PF04290">
    <property type="entry name" value="DctQ"/>
    <property type="match status" value="1"/>
</dbReference>
<keyword evidence="7 9" id="KW-0472">Membrane</keyword>
<organism evidence="11 12">
    <name type="scientific">Loktanella atrilutea</name>
    <dbReference type="NCBI Taxonomy" id="366533"/>
    <lineage>
        <taxon>Bacteria</taxon>
        <taxon>Pseudomonadati</taxon>
        <taxon>Pseudomonadota</taxon>
        <taxon>Alphaproteobacteria</taxon>
        <taxon>Rhodobacterales</taxon>
        <taxon>Roseobacteraceae</taxon>
        <taxon>Loktanella</taxon>
    </lineage>
</organism>
<keyword evidence="12" id="KW-1185">Reference proteome</keyword>
<dbReference type="PANTHER" id="PTHR35011:SF4">
    <property type="entry name" value="SLL1102 PROTEIN"/>
    <property type="match status" value="1"/>
</dbReference>